<sequence>MASNRTLLAALSEQLEPKGTFVLGGESIILLGQKKLKVGERYPITFEGAVYELEITAIETTRFSVRYKNEEITRPIVITKSGK</sequence>
<accession>A0A290QJK1</accession>
<proteinExistence type="predicted"/>
<evidence type="ECO:0000313" key="2">
    <source>
        <dbReference type="Proteomes" id="UP000217265"/>
    </source>
</evidence>
<reference evidence="1 2" key="1">
    <citation type="submission" date="2017-09" db="EMBL/GenBank/DDBJ databases">
        <title>Complete genome sequence of Verrucomicrobial strain HZ-65, isolated from freshwater.</title>
        <authorList>
            <person name="Choi A."/>
        </authorList>
    </citation>
    <scope>NUCLEOTIDE SEQUENCE [LARGE SCALE GENOMIC DNA]</scope>
    <source>
        <strain evidence="1 2">HZ-65</strain>
    </source>
</reference>
<dbReference type="EMBL" id="CP023344">
    <property type="protein sequence ID" value="ATC64511.1"/>
    <property type="molecule type" value="Genomic_DNA"/>
</dbReference>
<protein>
    <submittedName>
        <fullName evidence="1">Uncharacterized protein</fullName>
    </submittedName>
</protein>
<dbReference type="KEGG" id="vbh:CMV30_11415"/>
<organism evidence="1 2">
    <name type="scientific">Nibricoccus aquaticus</name>
    <dbReference type="NCBI Taxonomy" id="2576891"/>
    <lineage>
        <taxon>Bacteria</taxon>
        <taxon>Pseudomonadati</taxon>
        <taxon>Verrucomicrobiota</taxon>
        <taxon>Opitutia</taxon>
        <taxon>Opitutales</taxon>
        <taxon>Opitutaceae</taxon>
        <taxon>Nibricoccus</taxon>
    </lineage>
</organism>
<dbReference type="AlphaFoldDB" id="A0A290QJK1"/>
<dbReference type="Proteomes" id="UP000217265">
    <property type="component" value="Chromosome"/>
</dbReference>
<keyword evidence="2" id="KW-1185">Reference proteome</keyword>
<name>A0A290QJK1_9BACT</name>
<evidence type="ECO:0000313" key="1">
    <source>
        <dbReference type="EMBL" id="ATC64511.1"/>
    </source>
</evidence>
<gene>
    <name evidence="1" type="ORF">CMV30_11415</name>
</gene>